<dbReference type="InterPro" id="IPR036396">
    <property type="entry name" value="Cyt_P450_sf"/>
</dbReference>
<dbReference type="GO" id="GO:0004497">
    <property type="term" value="F:monooxygenase activity"/>
    <property type="evidence" value="ECO:0007669"/>
    <property type="project" value="UniProtKB-KW"/>
</dbReference>
<name>A0A6A7AL98_9PLEO</name>
<dbReference type="InterPro" id="IPR002401">
    <property type="entry name" value="Cyt_P450_E_grp-I"/>
</dbReference>
<evidence type="ECO:0000313" key="7">
    <source>
        <dbReference type="EMBL" id="KAF2833764.1"/>
    </source>
</evidence>
<evidence type="ECO:0000256" key="2">
    <source>
        <dbReference type="ARBA" id="ARBA00010617"/>
    </source>
</evidence>
<keyword evidence="5" id="KW-0408">Iron</keyword>
<dbReference type="Proteomes" id="UP000799424">
    <property type="component" value="Unassembled WGS sequence"/>
</dbReference>
<comment type="cofactor">
    <cofactor evidence="1">
        <name>heme</name>
        <dbReference type="ChEBI" id="CHEBI:30413"/>
    </cofactor>
</comment>
<dbReference type="GO" id="GO:0016705">
    <property type="term" value="F:oxidoreductase activity, acting on paired donors, with incorporation or reduction of molecular oxygen"/>
    <property type="evidence" value="ECO:0007669"/>
    <property type="project" value="InterPro"/>
</dbReference>
<dbReference type="PRINTS" id="PR00463">
    <property type="entry name" value="EP450I"/>
</dbReference>
<evidence type="ECO:0000256" key="5">
    <source>
        <dbReference type="ARBA" id="ARBA00023004"/>
    </source>
</evidence>
<keyword evidence="3" id="KW-0479">Metal-binding</keyword>
<protein>
    <submittedName>
        <fullName evidence="7">Cytochrome P450</fullName>
    </submittedName>
</protein>
<dbReference type="AlphaFoldDB" id="A0A6A7AL98"/>
<keyword evidence="6" id="KW-0503">Monooxygenase</keyword>
<dbReference type="Pfam" id="PF00067">
    <property type="entry name" value="p450"/>
    <property type="match status" value="1"/>
</dbReference>
<dbReference type="OrthoDB" id="1470350at2759"/>
<sequence length="191" mass="21848">MRVVLGKMGWVLGRDKGFWESCNIIKEFKRRHVDRALRLRDRGIEDEKRRCILVYELANETTDREELTSQLLNVFFAGRDTPAVALTNLFWLLARHPDVWRKCGEEVRALKKEDLGFEMVKGLRLTLKALRFLPPVPTQARTCLQSTTLPIGGGPAGTQPISVQRGDTISMPFFSLHRSSQQFPGPEVFRP</sequence>
<comment type="similarity">
    <text evidence="2">Belongs to the cytochrome P450 family.</text>
</comment>
<dbReference type="SUPFAM" id="SSF48264">
    <property type="entry name" value="Cytochrome P450"/>
    <property type="match status" value="1"/>
</dbReference>
<dbReference type="PANTHER" id="PTHR24287:SF17">
    <property type="entry name" value="P450, PUTATIVE (EUROFUNG)-RELATED"/>
    <property type="match status" value="1"/>
</dbReference>
<gene>
    <name evidence="7" type="ORF">CC86DRAFT_376871</name>
</gene>
<dbReference type="GO" id="GO:0020037">
    <property type="term" value="F:heme binding"/>
    <property type="evidence" value="ECO:0007669"/>
    <property type="project" value="InterPro"/>
</dbReference>
<keyword evidence="8" id="KW-1185">Reference proteome</keyword>
<evidence type="ECO:0000256" key="6">
    <source>
        <dbReference type="ARBA" id="ARBA00023033"/>
    </source>
</evidence>
<organism evidence="7 8">
    <name type="scientific">Ophiobolus disseminans</name>
    <dbReference type="NCBI Taxonomy" id="1469910"/>
    <lineage>
        <taxon>Eukaryota</taxon>
        <taxon>Fungi</taxon>
        <taxon>Dikarya</taxon>
        <taxon>Ascomycota</taxon>
        <taxon>Pezizomycotina</taxon>
        <taxon>Dothideomycetes</taxon>
        <taxon>Pleosporomycetidae</taxon>
        <taxon>Pleosporales</taxon>
        <taxon>Pleosporineae</taxon>
        <taxon>Phaeosphaeriaceae</taxon>
        <taxon>Ophiobolus</taxon>
    </lineage>
</organism>
<dbReference type="InterPro" id="IPR047146">
    <property type="entry name" value="Cyt_P450_E_CYP52_fungi"/>
</dbReference>
<reference evidence="7" key="1">
    <citation type="journal article" date="2020" name="Stud. Mycol.">
        <title>101 Dothideomycetes genomes: a test case for predicting lifestyles and emergence of pathogens.</title>
        <authorList>
            <person name="Haridas S."/>
            <person name="Albert R."/>
            <person name="Binder M."/>
            <person name="Bloem J."/>
            <person name="Labutti K."/>
            <person name="Salamov A."/>
            <person name="Andreopoulos B."/>
            <person name="Baker S."/>
            <person name="Barry K."/>
            <person name="Bills G."/>
            <person name="Bluhm B."/>
            <person name="Cannon C."/>
            <person name="Castanera R."/>
            <person name="Culley D."/>
            <person name="Daum C."/>
            <person name="Ezra D."/>
            <person name="Gonzalez J."/>
            <person name="Henrissat B."/>
            <person name="Kuo A."/>
            <person name="Liang C."/>
            <person name="Lipzen A."/>
            <person name="Lutzoni F."/>
            <person name="Magnuson J."/>
            <person name="Mondo S."/>
            <person name="Nolan M."/>
            <person name="Ohm R."/>
            <person name="Pangilinan J."/>
            <person name="Park H.-J."/>
            <person name="Ramirez L."/>
            <person name="Alfaro M."/>
            <person name="Sun H."/>
            <person name="Tritt A."/>
            <person name="Yoshinaga Y."/>
            <person name="Zwiers L.-H."/>
            <person name="Turgeon B."/>
            <person name="Goodwin S."/>
            <person name="Spatafora J."/>
            <person name="Crous P."/>
            <person name="Grigoriev I."/>
        </authorList>
    </citation>
    <scope>NUCLEOTIDE SEQUENCE</scope>
    <source>
        <strain evidence="7">CBS 113818</strain>
    </source>
</reference>
<evidence type="ECO:0000256" key="4">
    <source>
        <dbReference type="ARBA" id="ARBA00023002"/>
    </source>
</evidence>
<dbReference type="EMBL" id="MU006216">
    <property type="protein sequence ID" value="KAF2833764.1"/>
    <property type="molecule type" value="Genomic_DNA"/>
</dbReference>
<dbReference type="PANTHER" id="PTHR24287">
    <property type="entry name" value="P450, PUTATIVE (EUROFUNG)-RELATED"/>
    <property type="match status" value="1"/>
</dbReference>
<proteinExistence type="inferred from homology"/>
<evidence type="ECO:0000256" key="3">
    <source>
        <dbReference type="ARBA" id="ARBA00022723"/>
    </source>
</evidence>
<dbReference type="InterPro" id="IPR001128">
    <property type="entry name" value="Cyt_P450"/>
</dbReference>
<evidence type="ECO:0000256" key="1">
    <source>
        <dbReference type="ARBA" id="ARBA00001971"/>
    </source>
</evidence>
<keyword evidence="4" id="KW-0560">Oxidoreductase</keyword>
<evidence type="ECO:0000313" key="8">
    <source>
        <dbReference type="Proteomes" id="UP000799424"/>
    </source>
</evidence>
<dbReference type="GO" id="GO:0005506">
    <property type="term" value="F:iron ion binding"/>
    <property type="evidence" value="ECO:0007669"/>
    <property type="project" value="InterPro"/>
</dbReference>
<dbReference type="Gene3D" id="1.10.630.10">
    <property type="entry name" value="Cytochrome P450"/>
    <property type="match status" value="1"/>
</dbReference>
<accession>A0A6A7AL98</accession>